<proteinExistence type="inferred from homology"/>
<dbReference type="GO" id="GO:0000105">
    <property type="term" value="P:L-histidine biosynthetic process"/>
    <property type="evidence" value="ECO:0007669"/>
    <property type="project" value="UniProtKB-UniRule"/>
</dbReference>
<dbReference type="GO" id="GO:0004401">
    <property type="term" value="F:histidinol-phosphatase activity"/>
    <property type="evidence" value="ECO:0007669"/>
    <property type="project" value="UniProtKB-UniRule"/>
</dbReference>
<comment type="similarity">
    <text evidence="2 8">Belongs to the PHP hydrolase family. HisK subfamily.</text>
</comment>
<evidence type="ECO:0000256" key="8">
    <source>
        <dbReference type="RuleBase" id="RU366003"/>
    </source>
</evidence>
<evidence type="ECO:0000313" key="10">
    <source>
        <dbReference type="EMBL" id="MBC5734024.1"/>
    </source>
</evidence>
<protein>
    <recommendedName>
        <fullName evidence="3 8">Histidinol-phosphatase</fullName>
        <shortName evidence="8">HolPase</shortName>
        <ecNumber evidence="3 8">3.1.3.15</ecNumber>
    </recommendedName>
</protein>
<keyword evidence="11" id="KW-1185">Reference proteome</keyword>
<dbReference type="InterPro" id="IPR016195">
    <property type="entry name" value="Pol/histidinol_Pase-like"/>
</dbReference>
<evidence type="ECO:0000313" key="11">
    <source>
        <dbReference type="Proteomes" id="UP000661435"/>
    </source>
</evidence>
<dbReference type="SUPFAM" id="SSF89550">
    <property type="entry name" value="PHP domain-like"/>
    <property type="match status" value="1"/>
</dbReference>
<comment type="catalytic activity">
    <reaction evidence="7 8">
        <text>L-histidinol phosphate + H2O = L-histidinol + phosphate</text>
        <dbReference type="Rhea" id="RHEA:14465"/>
        <dbReference type="ChEBI" id="CHEBI:15377"/>
        <dbReference type="ChEBI" id="CHEBI:43474"/>
        <dbReference type="ChEBI" id="CHEBI:57699"/>
        <dbReference type="ChEBI" id="CHEBI:57980"/>
        <dbReference type="EC" id="3.1.3.15"/>
    </reaction>
</comment>
<gene>
    <name evidence="10" type="ORF">H8S57_09835</name>
</gene>
<dbReference type="InterPro" id="IPR004013">
    <property type="entry name" value="PHP_dom"/>
</dbReference>
<dbReference type="PANTHER" id="PTHR21039:SF0">
    <property type="entry name" value="HISTIDINOL-PHOSPHATASE"/>
    <property type="match status" value="1"/>
</dbReference>
<dbReference type="InterPro" id="IPR010140">
    <property type="entry name" value="Histidinol_P_phosphatase_HisJ"/>
</dbReference>
<keyword evidence="4 8" id="KW-0028">Amino-acid biosynthesis</keyword>
<feature type="domain" description="PHP" evidence="9">
    <location>
        <begin position="5"/>
        <end position="195"/>
    </location>
</feature>
<dbReference type="PANTHER" id="PTHR21039">
    <property type="entry name" value="HISTIDINOL PHOSPHATASE-RELATED"/>
    <property type="match status" value="1"/>
</dbReference>
<comment type="pathway">
    <text evidence="1 8">Amino-acid biosynthesis; L-histidine biosynthesis; L-histidine from 5-phospho-alpha-D-ribose 1-diphosphate: step 8/9.</text>
</comment>
<reference evidence="10" key="1">
    <citation type="submission" date="2020-08" db="EMBL/GenBank/DDBJ databases">
        <title>Genome public.</title>
        <authorList>
            <person name="Liu C."/>
            <person name="Sun Q."/>
        </authorList>
    </citation>
    <scope>NUCLEOTIDE SEQUENCE</scope>
    <source>
        <strain evidence="10">NSJ-51</strain>
    </source>
</reference>
<evidence type="ECO:0000256" key="5">
    <source>
        <dbReference type="ARBA" id="ARBA00022801"/>
    </source>
</evidence>
<evidence type="ECO:0000256" key="7">
    <source>
        <dbReference type="ARBA" id="ARBA00049158"/>
    </source>
</evidence>
<evidence type="ECO:0000256" key="1">
    <source>
        <dbReference type="ARBA" id="ARBA00004970"/>
    </source>
</evidence>
<evidence type="ECO:0000259" key="9">
    <source>
        <dbReference type="Pfam" id="PF02811"/>
    </source>
</evidence>
<dbReference type="UniPathway" id="UPA00031">
    <property type="reaction ID" value="UER00013"/>
</dbReference>
<dbReference type="RefSeq" id="WP_186907913.1">
    <property type="nucleotide sequence ID" value="NZ_JACOPP010000012.1"/>
</dbReference>
<evidence type="ECO:0000256" key="2">
    <source>
        <dbReference type="ARBA" id="ARBA00009152"/>
    </source>
</evidence>
<sequence>MLLTDYHTHSVLSPDGNVPLARMADAAVAAGLGELCITDHCDLMDQDGGRVYGYNWPAAVSQFRETVPMFQGRLNLRLGLEFGVPHVDRTAAEQILSLPELDFVIGSVHNLSPARGGRDFYFVDYPDADACYAALDDYFASMSVLACTDLYDVLGHIIYPLRYMHTPVSLERYRETIRTILRKVVEGGRGIEINTYRGRTIADWQPILELYRDCGGEIVTVGSDAHLPEHVGLGISEACALLQQTGFRYLATYEKRKPELHRL</sequence>
<keyword evidence="6 8" id="KW-0368">Histidine biosynthesis</keyword>
<dbReference type="AlphaFoldDB" id="A0A8J6JG41"/>
<dbReference type="GO" id="GO:0005737">
    <property type="term" value="C:cytoplasm"/>
    <property type="evidence" value="ECO:0007669"/>
    <property type="project" value="TreeGrafter"/>
</dbReference>
<evidence type="ECO:0000256" key="4">
    <source>
        <dbReference type="ARBA" id="ARBA00022605"/>
    </source>
</evidence>
<dbReference type="Proteomes" id="UP000661435">
    <property type="component" value="Unassembled WGS sequence"/>
</dbReference>
<keyword evidence="5 8" id="KW-0378">Hydrolase</keyword>
<dbReference type="NCBIfam" id="TIGR01856">
    <property type="entry name" value="hisJ_fam"/>
    <property type="match status" value="1"/>
</dbReference>
<accession>A0A8J6JG41</accession>
<evidence type="ECO:0000256" key="6">
    <source>
        <dbReference type="ARBA" id="ARBA00023102"/>
    </source>
</evidence>
<evidence type="ECO:0000256" key="3">
    <source>
        <dbReference type="ARBA" id="ARBA00013085"/>
    </source>
</evidence>
<comment type="caution">
    <text evidence="10">The sequence shown here is derived from an EMBL/GenBank/DDBJ whole genome shotgun (WGS) entry which is preliminary data.</text>
</comment>
<dbReference type="Pfam" id="PF02811">
    <property type="entry name" value="PHP"/>
    <property type="match status" value="1"/>
</dbReference>
<name>A0A8J6JG41_9FIRM</name>
<dbReference type="EC" id="3.1.3.15" evidence="3 8"/>
<organism evidence="10 11">
    <name type="scientific">Lawsonibacter hominis</name>
    <dbReference type="NCBI Taxonomy" id="2763053"/>
    <lineage>
        <taxon>Bacteria</taxon>
        <taxon>Bacillati</taxon>
        <taxon>Bacillota</taxon>
        <taxon>Clostridia</taxon>
        <taxon>Eubacteriales</taxon>
        <taxon>Oscillospiraceae</taxon>
        <taxon>Lawsonibacter</taxon>
    </lineage>
</organism>
<dbReference type="Gene3D" id="3.20.20.140">
    <property type="entry name" value="Metal-dependent hydrolases"/>
    <property type="match status" value="1"/>
</dbReference>
<dbReference type="EMBL" id="JACOPP010000012">
    <property type="protein sequence ID" value="MBC5734024.1"/>
    <property type="molecule type" value="Genomic_DNA"/>
</dbReference>